<dbReference type="Proteomes" id="UP001556692">
    <property type="component" value="Unassembled WGS sequence"/>
</dbReference>
<dbReference type="InterPro" id="IPR009964">
    <property type="entry name" value="DUF1491"/>
</dbReference>
<dbReference type="Gene3D" id="3.40.1530.20">
    <property type="entry name" value="Protein of unknown function (DUF1491)"/>
    <property type="match status" value="1"/>
</dbReference>
<evidence type="ECO:0000313" key="1">
    <source>
        <dbReference type="EMBL" id="MEX0408136.1"/>
    </source>
</evidence>
<protein>
    <submittedName>
        <fullName evidence="1">DUF1491 family protein</fullName>
    </submittedName>
</protein>
<dbReference type="EMBL" id="JBDPGJ010000005">
    <property type="protein sequence ID" value="MEX0408136.1"/>
    <property type="molecule type" value="Genomic_DNA"/>
</dbReference>
<reference evidence="1 2" key="1">
    <citation type="submission" date="2024-05" db="EMBL/GenBank/DDBJ databases">
        <authorList>
            <person name="Jiang F."/>
        </authorList>
    </citation>
    <scope>NUCLEOTIDE SEQUENCE [LARGE SCALE GENOMIC DNA]</scope>
    <source>
        <strain evidence="1 2">LZ166</strain>
    </source>
</reference>
<sequence>MRVTSDFFVSALMRRVFGDGGFAAVMRKGAAEAGAVFIVIRGREGDSTLLGPAPQSGYDEERPGGRQFVVIAEKLEEDGLAARIAREARFDPDVWFVELDTPRPPEDLLDVMTP</sequence>
<evidence type="ECO:0000313" key="2">
    <source>
        <dbReference type="Proteomes" id="UP001556692"/>
    </source>
</evidence>
<name>A0ABV3SQG0_9HYPH</name>
<proteinExistence type="predicted"/>
<gene>
    <name evidence="1" type="ORF">ABGN05_20970</name>
</gene>
<comment type="caution">
    <text evidence="1">The sequence shown here is derived from an EMBL/GenBank/DDBJ whole genome shotgun (WGS) entry which is preliminary data.</text>
</comment>
<dbReference type="RefSeq" id="WP_367956014.1">
    <property type="nucleotide sequence ID" value="NZ_JBDPGJ010000005.1"/>
</dbReference>
<organism evidence="1 2">
    <name type="scientific">Aquibium pacificus</name>
    <dbReference type="NCBI Taxonomy" id="3153579"/>
    <lineage>
        <taxon>Bacteria</taxon>
        <taxon>Pseudomonadati</taxon>
        <taxon>Pseudomonadota</taxon>
        <taxon>Alphaproteobacteria</taxon>
        <taxon>Hyphomicrobiales</taxon>
        <taxon>Phyllobacteriaceae</taxon>
        <taxon>Aquibium</taxon>
    </lineage>
</organism>
<keyword evidence="2" id="KW-1185">Reference proteome</keyword>
<accession>A0ABV3SQG0</accession>
<dbReference type="Pfam" id="PF07372">
    <property type="entry name" value="DUF1491"/>
    <property type="match status" value="1"/>
</dbReference>